<comment type="similarity">
    <text evidence="2">Belongs to the peptidase S1 family. CLIP subfamily.</text>
</comment>
<dbReference type="InterPro" id="IPR033116">
    <property type="entry name" value="TRYPSIN_SER"/>
</dbReference>
<organism evidence="6 7">
    <name type="scientific">Cloeon dipterum</name>
    <dbReference type="NCBI Taxonomy" id="197152"/>
    <lineage>
        <taxon>Eukaryota</taxon>
        <taxon>Metazoa</taxon>
        <taxon>Ecdysozoa</taxon>
        <taxon>Arthropoda</taxon>
        <taxon>Hexapoda</taxon>
        <taxon>Insecta</taxon>
        <taxon>Pterygota</taxon>
        <taxon>Palaeoptera</taxon>
        <taxon>Ephemeroptera</taxon>
        <taxon>Pisciforma</taxon>
        <taxon>Baetidae</taxon>
        <taxon>Cloeon</taxon>
    </lineage>
</organism>
<dbReference type="CDD" id="cd00190">
    <property type="entry name" value="Tryp_SPc"/>
    <property type="match status" value="1"/>
</dbReference>
<dbReference type="GO" id="GO:0006508">
    <property type="term" value="P:proteolysis"/>
    <property type="evidence" value="ECO:0007669"/>
    <property type="project" value="UniProtKB-KW"/>
</dbReference>
<evidence type="ECO:0000256" key="2">
    <source>
        <dbReference type="ARBA" id="ARBA00024195"/>
    </source>
</evidence>
<gene>
    <name evidence="6" type="ORF">CLODIP_2_CD11263</name>
</gene>
<dbReference type="AlphaFoldDB" id="A0A8S1DDQ7"/>
<dbReference type="OrthoDB" id="5565075at2759"/>
<evidence type="ECO:0000256" key="1">
    <source>
        <dbReference type="ARBA" id="ARBA00023157"/>
    </source>
</evidence>
<dbReference type="GO" id="GO:0004252">
    <property type="term" value="F:serine-type endopeptidase activity"/>
    <property type="evidence" value="ECO:0007669"/>
    <property type="project" value="InterPro"/>
</dbReference>
<dbReference type="InterPro" id="IPR001314">
    <property type="entry name" value="Peptidase_S1A"/>
</dbReference>
<keyword evidence="1" id="KW-1015">Disulfide bond</keyword>
<evidence type="ECO:0000256" key="3">
    <source>
        <dbReference type="RuleBase" id="RU363034"/>
    </source>
</evidence>
<dbReference type="InterPro" id="IPR009003">
    <property type="entry name" value="Peptidase_S1_PA"/>
</dbReference>
<evidence type="ECO:0000256" key="4">
    <source>
        <dbReference type="SAM" id="SignalP"/>
    </source>
</evidence>
<accession>A0A8S1DDQ7</accession>
<keyword evidence="3" id="KW-0645">Protease</keyword>
<dbReference type="SMART" id="SM00020">
    <property type="entry name" value="Tryp_SPc"/>
    <property type="match status" value="1"/>
</dbReference>
<sequence>MKLLLCALAIFALSDAFVQKDLLIPPQSAVARAFNNRLEERVLGGTQASINEFPYMLAIISSKSTSGENDGFCGGSLISSKHIITAAHCLKQYTVHHAIMGTLRPLDAASAGYTKIVISAKKPHEGFTYSLLDNDIALLTLATSAPAGVANIRPVLLPRKSFDSVNLAGRSGLLTGWGKINDDPGTYLSSNLLKVSVPIVENTVCRGDYGSVYINDKKVCVDTDGGAIGACHGDSGGPLTYYDTVYKETVQIGVMNFGSSSGCQSGFRTVYTRVANYTQWIANNGGPAVRL</sequence>
<keyword evidence="7" id="KW-1185">Reference proteome</keyword>
<dbReference type="PROSITE" id="PS00134">
    <property type="entry name" value="TRYPSIN_HIS"/>
    <property type="match status" value="1"/>
</dbReference>
<dbReference type="Proteomes" id="UP000494165">
    <property type="component" value="Unassembled WGS sequence"/>
</dbReference>
<dbReference type="InterPro" id="IPR018114">
    <property type="entry name" value="TRYPSIN_HIS"/>
</dbReference>
<feature type="domain" description="Peptidase S1" evidence="5">
    <location>
        <begin position="42"/>
        <end position="286"/>
    </location>
</feature>
<dbReference type="InterPro" id="IPR051487">
    <property type="entry name" value="Ser/Thr_Proteases_Immune/Dev"/>
</dbReference>
<keyword evidence="3" id="KW-0720">Serine protease</keyword>
<reference evidence="6 7" key="1">
    <citation type="submission" date="2020-04" db="EMBL/GenBank/DDBJ databases">
        <authorList>
            <person name="Alioto T."/>
            <person name="Alioto T."/>
            <person name="Gomez Garrido J."/>
        </authorList>
    </citation>
    <scope>NUCLEOTIDE SEQUENCE [LARGE SCALE GENOMIC DNA]</scope>
</reference>
<keyword evidence="4" id="KW-0732">Signal</keyword>
<evidence type="ECO:0000259" key="5">
    <source>
        <dbReference type="PROSITE" id="PS50240"/>
    </source>
</evidence>
<feature type="chain" id="PRO_5035885441" description="Peptidase S1 domain-containing protein" evidence="4">
    <location>
        <begin position="17"/>
        <end position="291"/>
    </location>
</feature>
<proteinExistence type="inferred from homology"/>
<dbReference type="SUPFAM" id="SSF50494">
    <property type="entry name" value="Trypsin-like serine proteases"/>
    <property type="match status" value="1"/>
</dbReference>
<dbReference type="PANTHER" id="PTHR24256">
    <property type="entry name" value="TRYPTASE-RELATED"/>
    <property type="match status" value="1"/>
</dbReference>
<dbReference type="PRINTS" id="PR00722">
    <property type="entry name" value="CHYMOTRYPSIN"/>
</dbReference>
<name>A0A8S1DDQ7_9INSE</name>
<dbReference type="InterPro" id="IPR001254">
    <property type="entry name" value="Trypsin_dom"/>
</dbReference>
<protein>
    <recommendedName>
        <fullName evidence="5">Peptidase S1 domain-containing protein</fullName>
    </recommendedName>
</protein>
<keyword evidence="3" id="KW-0378">Hydrolase</keyword>
<dbReference type="PROSITE" id="PS00135">
    <property type="entry name" value="TRYPSIN_SER"/>
    <property type="match status" value="1"/>
</dbReference>
<evidence type="ECO:0000313" key="7">
    <source>
        <dbReference type="Proteomes" id="UP000494165"/>
    </source>
</evidence>
<dbReference type="Gene3D" id="2.40.10.10">
    <property type="entry name" value="Trypsin-like serine proteases"/>
    <property type="match status" value="1"/>
</dbReference>
<feature type="signal peptide" evidence="4">
    <location>
        <begin position="1"/>
        <end position="16"/>
    </location>
</feature>
<dbReference type="Pfam" id="PF00089">
    <property type="entry name" value="Trypsin"/>
    <property type="match status" value="1"/>
</dbReference>
<dbReference type="PROSITE" id="PS50240">
    <property type="entry name" value="TRYPSIN_DOM"/>
    <property type="match status" value="1"/>
</dbReference>
<evidence type="ECO:0000313" key="6">
    <source>
        <dbReference type="EMBL" id="CAB3378285.1"/>
    </source>
</evidence>
<dbReference type="InterPro" id="IPR043504">
    <property type="entry name" value="Peptidase_S1_PA_chymotrypsin"/>
</dbReference>
<dbReference type="EMBL" id="CADEPI010000161">
    <property type="protein sequence ID" value="CAB3378285.1"/>
    <property type="molecule type" value="Genomic_DNA"/>
</dbReference>
<comment type="caution">
    <text evidence="6">The sequence shown here is derived from an EMBL/GenBank/DDBJ whole genome shotgun (WGS) entry which is preliminary data.</text>
</comment>